<comment type="caution">
    <text evidence="2">The sequence shown here is derived from an EMBL/GenBank/DDBJ whole genome shotgun (WGS) entry which is preliminary data.</text>
</comment>
<feature type="transmembrane region" description="Helical" evidence="1">
    <location>
        <begin position="88"/>
        <end position="109"/>
    </location>
</feature>
<feature type="transmembrane region" description="Helical" evidence="1">
    <location>
        <begin position="129"/>
        <end position="150"/>
    </location>
</feature>
<dbReference type="AlphaFoldDB" id="A0A261EZN6"/>
<keyword evidence="1" id="KW-0472">Membrane</keyword>
<evidence type="ECO:0000256" key="1">
    <source>
        <dbReference type="SAM" id="Phobius"/>
    </source>
</evidence>
<gene>
    <name evidence="2" type="ORF">PSRA_0523</name>
</gene>
<keyword evidence="1" id="KW-1133">Transmembrane helix</keyword>
<feature type="transmembrane region" description="Helical" evidence="1">
    <location>
        <begin position="12"/>
        <end position="34"/>
    </location>
</feature>
<dbReference type="GO" id="GO:0016746">
    <property type="term" value="F:acyltransferase activity"/>
    <property type="evidence" value="ECO:0007669"/>
    <property type="project" value="UniProtKB-KW"/>
</dbReference>
<dbReference type="Proteomes" id="UP000216725">
    <property type="component" value="Unassembled WGS sequence"/>
</dbReference>
<organism evidence="2 3">
    <name type="scientific">Pseudoscardovia radai</name>
    <dbReference type="NCBI Taxonomy" id="987066"/>
    <lineage>
        <taxon>Bacteria</taxon>
        <taxon>Bacillati</taxon>
        <taxon>Actinomycetota</taxon>
        <taxon>Actinomycetes</taxon>
        <taxon>Bifidobacteriales</taxon>
        <taxon>Bifidobacteriaceae</taxon>
        <taxon>Pseudoscardovia</taxon>
    </lineage>
</organism>
<keyword evidence="2" id="KW-0808">Transferase</keyword>
<keyword evidence="2" id="KW-0012">Acyltransferase</keyword>
<keyword evidence="3" id="KW-1185">Reference proteome</keyword>
<evidence type="ECO:0000313" key="3">
    <source>
        <dbReference type="Proteomes" id="UP000216725"/>
    </source>
</evidence>
<proteinExistence type="predicted"/>
<feature type="transmembrane region" description="Helical" evidence="1">
    <location>
        <begin position="60"/>
        <end position="76"/>
    </location>
</feature>
<protein>
    <submittedName>
        <fullName evidence="2">Acyltransferase family</fullName>
    </submittedName>
</protein>
<evidence type="ECO:0000313" key="2">
    <source>
        <dbReference type="EMBL" id="OZG52334.1"/>
    </source>
</evidence>
<sequence length="195" mass="21828">MRRFDTFRRIRAWVWWAVIIMVNALVVVSCYNSTQTHIKDWTQNPTGQPFQHQIDIYPNYSLWIIILGVAMFELFLRLRIPTSRVINYLASATFMVYLIHSNSFFYSIWGRVHWIDLLAASPKAFVLKWFEWALLTFACGVVAYAVYQLLSAILRLMRPLFLRDPGRHVGAVSVGAGAAAGADAAGAGAGAGAGA</sequence>
<name>A0A261EZN6_9BIFI</name>
<accession>A0A261EZN6</accession>
<reference evidence="2 3" key="1">
    <citation type="journal article" date="2017" name="BMC Genomics">
        <title>Comparative genomic and phylogenomic analyses of the Bifidobacteriaceae family.</title>
        <authorList>
            <person name="Lugli G.A."/>
            <person name="Milani C."/>
            <person name="Turroni F."/>
            <person name="Duranti S."/>
            <person name="Mancabelli L."/>
            <person name="Mangifesta M."/>
            <person name="Ferrario C."/>
            <person name="Modesto M."/>
            <person name="Mattarelli P."/>
            <person name="Jiri K."/>
            <person name="van Sinderen D."/>
            <person name="Ventura M."/>
        </authorList>
    </citation>
    <scope>NUCLEOTIDE SEQUENCE [LARGE SCALE GENOMIC DNA]</scope>
    <source>
        <strain evidence="2 3">DSM 24742</strain>
    </source>
</reference>
<dbReference type="EMBL" id="MWWR01000004">
    <property type="protein sequence ID" value="OZG52334.1"/>
    <property type="molecule type" value="Genomic_DNA"/>
</dbReference>
<keyword evidence="1" id="KW-0812">Transmembrane</keyword>
<dbReference type="PROSITE" id="PS51257">
    <property type="entry name" value="PROKAR_LIPOPROTEIN"/>
    <property type="match status" value="1"/>
</dbReference>